<dbReference type="NCBIfam" id="TIGR01656">
    <property type="entry name" value="Histidinol-ppas"/>
    <property type="match status" value="1"/>
</dbReference>
<reference evidence="11" key="1">
    <citation type="submission" date="2020-07" db="EMBL/GenBank/DDBJ databases">
        <title>Huge and variable diversity of episymbiotic CPR bacteria and DPANN archaea in groundwater ecosystems.</title>
        <authorList>
            <person name="He C.Y."/>
            <person name="Keren R."/>
            <person name="Whittaker M."/>
            <person name="Farag I.F."/>
            <person name="Doudna J."/>
            <person name="Cate J.H.D."/>
            <person name="Banfield J.F."/>
        </authorList>
    </citation>
    <scope>NUCLEOTIDE SEQUENCE</scope>
    <source>
        <strain evidence="11">NC_groundwater_1818_Pr3_B-0.1um_66_35</strain>
    </source>
</reference>
<dbReference type="GO" id="GO:0016791">
    <property type="term" value="F:phosphatase activity"/>
    <property type="evidence" value="ECO:0007669"/>
    <property type="project" value="InterPro"/>
</dbReference>
<feature type="active site" description="Proton donor" evidence="8">
    <location>
        <position position="18"/>
    </location>
</feature>
<evidence type="ECO:0000256" key="3">
    <source>
        <dbReference type="ARBA" id="ARBA00022723"/>
    </source>
</evidence>
<feature type="binding site" evidence="10">
    <location>
        <position position="97"/>
    </location>
    <ligand>
        <name>Zn(2+)</name>
        <dbReference type="ChEBI" id="CHEBI:29105"/>
    </ligand>
</feature>
<feature type="binding site" evidence="10">
    <location>
        <position position="141"/>
    </location>
    <ligand>
        <name>Mg(2+)</name>
        <dbReference type="ChEBI" id="CHEBI:18420"/>
    </ligand>
</feature>
<evidence type="ECO:0000256" key="8">
    <source>
        <dbReference type="PIRSR" id="PIRSR004682-1"/>
    </source>
</evidence>
<keyword evidence="5 7" id="KW-0119">Carbohydrate metabolism</keyword>
<evidence type="ECO:0000313" key="12">
    <source>
        <dbReference type="Proteomes" id="UP000782519"/>
    </source>
</evidence>
<feature type="site" description="Contributes to substrate recognition" evidence="9">
    <location>
        <position position="115"/>
    </location>
</feature>
<evidence type="ECO:0000256" key="1">
    <source>
        <dbReference type="ARBA" id="ARBA00004496"/>
    </source>
</evidence>
<comment type="caution">
    <text evidence="11">The sequence shown here is derived from an EMBL/GenBank/DDBJ whole genome shotgun (WGS) entry which is preliminary data.</text>
</comment>
<dbReference type="InterPro" id="IPR023214">
    <property type="entry name" value="HAD_sf"/>
</dbReference>
<feature type="active site" description="Nucleophile" evidence="8">
    <location>
        <position position="16"/>
    </location>
</feature>
<dbReference type="PIRSF" id="PIRSF004682">
    <property type="entry name" value="GmhB"/>
    <property type="match status" value="1"/>
</dbReference>
<feature type="site" description="Stabilizes the phosphoryl group" evidence="9">
    <location>
        <position position="116"/>
    </location>
</feature>
<dbReference type="InterPro" id="IPR006543">
    <property type="entry name" value="Histidinol-phos"/>
</dbReference>
<feature type="site" description="Stabilizes the phosphoryl group" evidence="9">
    <location>
        <position position="58"/>
    </location>
</feature>
<keyword evidence="10" id="KW-0862">Zinc</keyword>
<dbReference type="NCBIfam" id="TIGR01662">
    <property type="entry name" value="HAD-SF-IIIA"/>
    <property type="match status" value="1"/>
</dbReference>
<dbReference type="GO" id="GO:0005737">
    <property type="term" value="C:cytoplasm"/>
    <property type="evidence" value="ECO:0007669"/>
    <property type="project" value="UniProtKB-SubCell"/>
</dbReference>
<dbReference type="GO" id="GO:0005975">
    <property type="term" value="P:carbohydrate metabolic process"/>
    <property type="evidence" value="ECO:0007669"/>
    <property type="project" value="InterPro"/>
</dbReference>
<comment type="cofactor">
    <cofactor evidence="10">
        <name>Zn(2+)</name>
        <dbReference type="ChEBI" id="CHEBI:29105"/>
    </cofactor>
</comment>
<gene>
    <name evidence="11" type="ORF">HZA66_23775</name>
</gene>
<keyword evidence="4 7" id="KW-0378">Hydrolase</keyword>
<dbReference type="InterPro" id="IPR004446">
    <property type="entry name" value="Heptose_bisP_phosphatase"/>
</dbReference>
<comment type="subcellular location">
    <subcellularLocation>
        <location evidence="1 7">Cytoplasm</location>
    </subcellularLocation>
</comment>
<evidence type="ECO:0000256" key="5">
    <source>
        <dbReference type="ARBA" id="ARBA00023277"/>
    </source>
</evidence>
<dbReference type="InterPro" id="IPR036412">
    <property type="entry name" value="HAD-like_sf"/>
</dbReference>
<dbReference type="AlphaFoldDB" id="A0A933W3R8"/>
<accession>A0A933W3R8</accession>
<dbReference type="EC" id="3.1.3.-" evidence="7"/>
<dbReference type="PANTHER" id="PTHR42891">
    <property type="entry name" value="D-GLYCERO-BETA-D-MANNO-HEPTOSE-1,7-BISPHOSPHATE 7-PHOSPHATASE"/>
    <property type="match status" value="1"/>
</dbReference>
<feature type="binding site" evidence="10">
    <location>
        <position position="99"/>
    </location>
    <ligand>
        <name>Zn(2+)</name>
        <dbReference type="ChEBI" id="CHEBI:29105"/>
    </ligand>
</feature>
<keyword evidence="3 10" id="KW-0479">Metal-binding</keyword>
<dbReference type="PANTHER" id="PTHR42891:SF1">
    <property type="entry name" value="D-GLYCERO-BETA-D-MANNO-HEPTOSE-1,7-BISPHOSPHATE 7-PHOSPHATASE"/>
    <property type="match status" value="1"/>
</dbReference>
<comment type="similarity">
    <text evidence="7">Belongs to the gmhB family.</text>
</comment>
<dbReference type="GO" id="GO:0046872">
    <property type="term" value="F:metal ion binding"/>
    <property type="evidence" value="ECO:0007669"/>
    <property type="project" value="UniProtKB-KW"/>
</dbReference>
<feature type="binding site" evidence="10">
    <location>
        <position position="16"/>
    </location>
    <ligand>
        <name>Mg(2+)</name>
        <dbReference type="ChEBI" id="CHEBI:18420"/>
    </ligand>
</feature>
<evidence type="ECO:0000256" key="4">
    <source>
        <dbReference type="ARBA" id="ARBA00022801"/>
    </source>
</evidence>
<proteinExistence type="inferred from homology"/>
<name>A0A933W3R8_RHOPL</name>
<dbReference type="EMBL" id="JACRJB010000067">
    <property type="protein sequence ID" value="MBI5132470.1"/>
    <property type="molecule type" value="Genomic_DNA"/>
</dbReference>
<dbReference type="InterPro" id="IPR006549">
    <property type="entry name" value="HAD-SF_hydro_IIIA"/>
</dbReference>
<dbReference type="SUPFAM" id="SSF56784">
    <property type="entry name" value="HAD-like"/>
    <property type="match status" value="1"/>
</dbReference>
<dbReference type="CDD" id="cd07503">
    <property type="entry name" value="HAD_HisB-N"/>
    <property type="match status" value="1"/>
</dbReference>
<evidence type="ECO:0000256" key="9">
    <source>
        <dbReference type="PIRSR" id="PIRSR004682-3"/>
    </source>
</evidence>
<feature type="binding site" evidence="10">
    <location>
        <position position="18"/>
    </location>
    <ligand>
        <name>Mg(2+)</name>
        <dbReference type="ChEBI" id="CHEBI:18420"/>
    </ligand>
</feature>
<organism evidence="11 12">
    <name type="scientific">Rhodopseudomonas palustris</name>
    <dbReference type="NCBI Taxonomy" id="1076"/>
    <lineage>
        <taxon>Bacteria</taxon>
        <taxon>Pseudomonadati</taxon>
        <taxon>Pseudomonadota</taxon>
        <taxon>Alphaproteobacteria</taxon>
        <taxon>Hyphomicrobiales</taxon>
        <taxon>Nitrobacteraceae</taxon>
        <taxon>Rhodopseudomonas</taxon>
    </lineage>
</organism>
<evidence type="ECO:0000313" key="11">
    <source>
        <dbReference type="EMBL" id="MBI5132470.1"/>
    </source>
</evidence>
<dbReference type="Gene3D" id="3.40.50.1000">
    <property type="entry name" value="HAD superfamily/HAD-like"/>
    <property type="match status" value="1"/>
</dbReference>
<dbReference type="Proteomes" id="UP000782519">
    <property type="component" value="Unassembled WGS sequence"/>
</dbReference>
<protein>
    <recommendedName>
        <fullName evidence="6 7">D,D-heptose 1,7-bisphosphate phosphatase</fullName>
        <ecNumber evidence="7">3.1.3.-</ecNumber>
    </recommendedName>
</protein>
<comment type="cofactor">
    <cofactor evidence="10">
        <name>Mg(2+)</name>
        <dbReference type="ChEBI" id="CHEBI:18420"/>
    </cofactor>
</comment>
<evidence type="ECO:0000256" key="7">
    <source>
        <dbReference type="PIRNR" id="PIRNR004682"/>
    </source>
</evidence>
<evidence type="ECO:0000256" key="6">
    <source>
        <dbReference type="ARBA" id="ARBA00031828"/>
    </source>
</evidence>
<sequence>MTSQATTPLRPAAFLDRDGVINYNDHYIGTRERFRWMPGVAAAIHRLNAAGYMVFVITNQSGVARGMFSEDDVQALHRWMVDELRKQDARIDDIRYCPHHPDGIVETYRKASDDRKPKPGMILDLMRAWPVSLQGSFVIGDSDIDVEAARAAGIPGFLFAGGDIDAFVADVLARMARGGVAD</sequence>
<keyword evidence="2 7" id="KW-0963">Cytoplasm</keyword>
<keyword evidence="10" id="KW-0460">Magnesium</keyword>
<evidence type="ECO:0000256" key="2">
    <source>
        <dbReference type="ARBA" id="ARBA00022490"/>
    </source>
</evidence>
<dbReference type="Pfam" id="PF13242">
    <property type="entry name" value="Hydrolase_like"/>
    <property type="match status" value="1"/>
</dbReference>
<evidence type="ECO:0000256" key="10">
    <source>
        <dbReference type="PIRSR" id="PIRSR004682-4"/>
    </source>
</evidence>